<evidence type="ECO:0000313" key="2">
    <source>
        <dbReference type="Proteomes" id="UP001281761"/>
    </source>
</evidence>
<accession>A0ABQ9XP19</accession>
<sequence>MDHEYDDSTHRITIDSGDAAKVTITAFTADNAESLQGGLRKEQKKDLTGLEDQFQLHNVDLPYTVPLTFRWTNYLQNLAENERVLFQEPNVAKRLLNLEIYVGSPVRPFSR</sequence>
<dbReference type="Proteomes" id="UP001281761">
    <property type="component" value="Unassembled WGS sequence"/>
</dbReference>
<comment type="caution">
    <text evidence="1">The sequence shown here is derived from an EMBL/GenBank/DDBJ whole genome shotgun (WGS) entry which is preliminary data.</text>
</comment>
<protein>
    <submittedName>
        <fullName evidence="1">Uncharacterized protein</fullName>
    </submittedName>
</protein>
<gene>
    <name evidence="1" type="ORF">BLNAU_11873</name>
</gene>
<evidence type="ECO:0000313" key="1">
    <source>
        <dbReference type="EMBL" id="KAK2953088.1"/>
    </source>
</evidence>
<proteinExistence type="predicted"/>
<organism evidence="1 2">
    <name type="scientific">Blattamonas nauphoetae</name>
    <dbReference type="NCBI Taxonomy" id="2049346"/>
    <lineage>
        <taxon>Eukaryota</taxon>
        <taxon>Metamonada</taxon>
        <taxon>Preaxostyla</taxon>
        <taxon>Oxymonadida</taxon>
        <taxon>Blattamonas</taxon>
    </lineage>
</organism>
<reference evidence="1 2" key="1">
    <citation type="journal article" date="2022" name="bioRxiv">
        <title>Genomics of Preaxostyla Flagellates Illuminates Evolutionary Transitions and the Path Towards Mitochondrial Loss.</title>
        <authorList>
            <person name="Novak L.V.F."/>
            <person name="Treitli S.C."/>
            <person name="Pyrih J."/>
            <person name="Halakuc P."/>
            <person name="Pipaliya S.V."/>
            <person name="Vacek V."/>
            <person name="Brzon O."/>
            <person name="Soukal P."/>
            <person name="Eme L."/>
            <person name="Dacks J.B."/>
            <person name="Karnkowska A."/>
            <person name="Elias M."/>
            <person name="Hampl V."/>
        </authorList>
    </citation>
    <scope>NUCLEOTIDE SEQUENCE [LARGE SCALE GENOMIC DNA]</scope>
    <source>
        <strain evidence="1">NAU3</strain>
        <tissue evidence="1">Gut</tissue>
    </source>
</reference>
<keyword evidence="2" id="KW-1185">Reference proteome</keyword>
<dbReference type="EMBL" id="JARBJD010000095">
    <property type="protein sequence ID" value="KAK2953088.1"/>
    <property type="molecule type" value="Genomic_DNA"/>
</dbReference>
<name>A0ABQ9XP19_9EUKA</name>